<proteinExistence type="inferred from homology"/>
<feature type="domain" description="ABC transmembrane type-2" evidence="10">
    <location>
        <begin position="40"/>
        <end position="264"/>
    </location>
</feature>
<evidence type="ECO:0000256" key="1">
    <source>
        <dbReference type="ARBA" id="ARBA00004429"/>
    </source>
</evidence>
<reference evidence="11 12" key="1">
    <citation type="submission" date="2019-06" db="EMBL/GenBank/DDBJ databases">
        <title>Whole genome shotgun sequence of Cellulosimicrobium cellulans NBRC 15516.</title>
        <authorList>
            <person name="Hosoyama A."/>
            <person name="Uohara A."/>
            <person name="Ohji S."/>
            <person name="Ichikawa N."/>
        </authorList>
    </citation>
    <scope>NUCLEOTIDE SEQUENCE [LARGE SCALE GENOMIC DNA]</scope>
    <source>
        <strain evidence="11 12">NBRC 15516</strain>
    </source>
</reference>
<dbReference type="RefSeq" id="WP_255318722.1">
    <property type="nucleotide sequence ID" value="NZ_BJNZ01000008.1"/>
</dbReference>
<gene>
    <name evidence="11" type="ORF">CCE02nite_16390</name>
</gene>
<dbReference type="PROSITE" id="PS51012">
    <property type="entry name" value="ABC_TM2"/>
    <property type="match status" value="1"/>
</dbReference>
<keyword evidence="4 9" id="KW-1003">Cell membrane</keyword>
<sequence>MSDTGVVAAVNRPMALWRARSVLGLLVRRDLKVRYADSLLGYFWSILDPLLMAAVYWFVFTKIFPRSVGEEPYIIFLLAALLPWTWFQNCVGDSANSLQHDSRLVRSTRLPREVWPLRVVMSKTVEFGFSMPVLAVFLLIFQPEINGHIWLFPVAILMQLVLLAGVGLLLAPLQVLLRDIEPLIRVAMRVLFYASPVLYGIQDVYNANIPQVLKTLYLLNPMSGIITAFRAGFFPDAVHWDAIAIAGGVSVFTLVLGWIVFARTERSMLKEL</sequence>
<evidence type="ECO:0000256" key="7">
    <source>
        <dbReference type="ARBA" id="ARBA00022989"/>
    </source>
</evidence>
<accession>A0A4Y4E1Y9</accession>
<evidence type="ECO:0000256" key="4">
    <source>
        <dbReference type="ARBA" id="ARBA00022475"/>
    </source>
</evidence>
<keyword evidence="3 9" id="KW-0813">Transport</keyword>
<dbReference type="GO" id="GO:0140359">
    <property type="term" value="F:ABC-type transporter activity"/>
    <property type="evidence" value="ECO:0007669"/>
    <property type="project" value="InterPro"/>
</dbReference>
<dbReference type="GO" id="GO:0005886">
    <property type="term" value="C:plasma membrane"/>
    <property type="evidence" value="ECO:0007669"/>
    <property type="project" value="UniProtKB-SubCell"/>
</dbReference>
<organism evidence="11 12">
    <name type="scientific">Cellulosimicrobium cellulans</name>
    <name type="common">Arthrobacter luteus</name>
    <dbReference type="NCBI Taxonomy" id="1710"/>
    <lineage>
        <taxon>Bacteria</taxon>
        <taxon>Bacillati</taxon>
        <taxon>Actinomycetota</taxon>
        <taxon>Actinomycetes</taxon>
        <taxon>Micrococcales</taxon>
        <taxon>Promicromonosporaceae</taxon>
        <taxon>Cellulosimicrobium</taxon>
    </lineage>
</organism>
<feature type="transmembrane region" description="Helical" evidence="9">
    <location>
        <begin position="125"/>
        <end position="143"/>
    </location>
</feature>
<feature type="transmembrane region" description="Helical" evidence="9">
    <location>
        <begin position="149"/>
        <end position="171"/>
    </location>
</feature>
<dbReference type="EMBL" id="BJNZ01000008">
    <property type="protein sequence ID" value="GED09640.1"/>
    <property type="molecule type" value="Genomic_DNA"/>
</dbReference>
<dbReference type="InterPro" id="IPR047817">
    <property type="entry name" value="ABC2_TM_bact-type"/>
</dbReference>
<comment type="caution">
    <text evidence="9">Lacks conserved residue(s) required for the propagation of feature annotation.</text>
</comment>
<evidence type="ECO:0000256" key="3">
    <source>
        <dbReference type="ARBA" id="ARBA00022448"/>
    </source>
</evidence>
<dbReference type="Proteomes" id="UP000316659">
    <property type="component" value="Unassembled WGS sequence"/>
</dbReference>
<dbReference type="AlphaFoldDB" id="A0A4Y4E1Y9"/>
<keyword evidence="8 9" id="KW-0472">Membrane</keyword>
<feature type="transmembrane region" description="Helical" evidence="9">
    <location>
        <begin position="242"/>
        <end position="262"/>
    </location>
</feature>
<evidence type="ECO:0000256" key="2">
    <source>
        <dbReference type="ARBA" id="ARBA00007783"/>
    </source>
</evidence>
<keyword evidence="6 9" id="KW-0812">Transmembrane</keyword>
<comment type="caution">
    <text evidence="11">The sequence shown here is derived from an EMBL/GenBank/DDBJ whole genome shotgun (WGS) entry which is preliminary data.</text>
</comment>
<evidence type="ECO:0000313" key="11">
    <source>
        <dbReference type="EMBL" id="GED09640.1"/>
    </source>
</evidence>
<protein>
    <recommendedName>
        <fullName evidence="9">Transport permease protein</fullName>
    </recommendedName>
</protein>
<dbReference type="Pfam" id="PF01061">
    <property type="entry name" value="ABC2_membrane"/>
    <property type="match status" value="1"/>
</dbReference>
<comment type="similarity">
    <text evidence="2 9">Belongs to the ABC-2 integral membrane protein family.</text>
</comment>
<evidence type="ECO:0000256" key="6">
    <source>
        <dbReference type="ARBA" id="ARBA00022692"/>
    </source>
</evidence>
<dbReference type="GO" id="GO:0015920">
    <property type="term" value="P:lipopolysaccharide transport"/>
    <property type="evidence" value="ECO:0007669"/>
    <property type="project" value="TreeGrafter"/>
</dbReference>
<evidence type="ECO:0000256" key="8">
    <source>
        <dbReference type="ARBA" id="ARBA00023136"/>
    </source>
</evidence>
<evidence type="ECO:0000256" key="5">
    <source>
        <dbReference type="ARBA" id="ARBA00022519"/>
    </source>
</evidence>
<evidence type="ECO:0000259" key="10">
    <source>
        <dbReference type="PROSITE" id="PS51012"/>
    </source>
</evidence>
<evidence type="ECO:0000256" key="9">
    <source>
        <dbReference type="RuleBase" id="RU361157"/>
    </source>
</evidence>
<keyword evidence="7 9" id="KW-1133">Transmembrane helix</keyword>
<keyword evidence="5" id="KW-0997">Cell inner membrane</keyword>
<evidence type="ECO:0000313" key="12">
    <source>
        <dbReference type="Proteomes" id="UP000316659"/>
    </source>
</evidence>
<dbReference type="InterPro" id="IPR013525">
    <property type="entry name" value="ABC2_TM"/>
</dbReference>
<dbReference type="PANTHER" id="PTHR30413">
    <property type="entry name" value="INNER MEMBRANE TRANSPORT PERMEASE"/>
    <property type="match status" value="1"/>
</dbReference>
<comment type="subcellular location">
    <subcellularLocation>
        <location evidence="1">Cell inner membrane</location>
        <topology evidence="1">Multi-pass membrane protein</topology>
    </subcellularLocation>
    <subcellularLocation>
        <location evidence="9">Cell membrane</location>
        <topology evidence="9">Multi-pass membrane protein</topology>
    </subcellularLocation>
</comment>
<feature type="transmembrane region" description="Helical" evidence="9">
    <location>
        <begin position="39"/>
        <end position="60"/>
    </location>
</feature>
<name>A0A4Y4E1Y9_CELCE</name>
<dbReference type="PANTHER" id="PTHR30413:SF8">
    <property type="entry name" value="TRANSPORT PERMEASE PROTEIN"/>
    <property type="match status" value="1"/>
</dbReference>